<proteinExistence type="predicted"/>
<dbReference type="EMBL" id="CP041040">
    <property type="protein sequence ID" value="QDE33503.1"/>
    <property type="molecule type" value="Genomic_DNA"/>
</dbReference>
<organism evidence="1 2">
    <name type="scientific">Microbacterium foliorum</name>
    <dbReference type="NCBI Taxonomy" id="104336"/>
    <lineage>
        <taxon>Bacteria</taxon>
        <taxon>Bacillati</taxon>
        <taxon>Actinomycetota</taxon>
        <taxon>Actinomycetes</taxon>
        <taxon>Micrococcales</taxon>
        <taxon>Microbacteriaceae</taxon>
        <taxon>Microbacterium</taxon>
    </lineage>
</organism>
<dbReference type="InterPro" id="IPR012675">
    <property type="entry name" value="Beta-grasp_dom_sf"/>
</dbReference>
<sequence>MDDFDGEEDVFDAIRTPAPHQCRCARPSDERNITMQIELRGVAEACLDRSTLEIERSMPLSVEDIFRELGDLDERIERAFIDAETQQVRSYARILVDGKVARLEDQVDDDSRVMVCVVAPCDG</sequence>
<evidence type="ECO:0000313" key="2">
    <source>
        <dbReference type="Proteomes" id="UP000316125"/>
    </source>
</evidence>
<dbReference type="InterPro" id="IPR016155">
    <property type="entry name" value="Mopterin_synth/thiamin_S_b"/>
</dbReference>
<gene>
    <name evidence="1" type="ORF">FIV50_00995</name>
</gene>
<dbReference type="AlphaFoldDB" id="A0A4Y5YLZ6"/>
<dbReference type="SUPFAM" id="SSF54285">
    <property type="entry name" value="MoaD/ThiS"/>
    <property type="match status" value="1"/>
</dbReference>
<accession>A0A4Y5YLZ6</accession>
<name>A0A4Y5YLZ6_9MICO</name>
<dbReference type="Gene3D" id="3.10.20.30">
    <property type="match status" value="1"/>
</dbReference>
<dbReference type="RefSeq" id="WP_140035799.1">
    <property type="nucleotide sequence ID" value="NZ_CP041040.1"/>
</dbReference>
<dbReference type="Proteomes" id="UP000316125">
    <property type="component" value="Chromosome"/>
</dbReference>
<evidence type="ECO:0000313" key="1">
    <source>
        <dbReference type="EMBL" id="QDE33503.1"/>
    </source>
</evidence>
<reference evidence="1 2" key="1">
    <citation type="submission" date="2019-06" db="EMBL/GenBank/DDBJ databases">
        <title>Complete genome of Microbacterium foliorum M2.</title>
        <authorList>
            <person name="Cao G."/>
        </authorList>
    </citation>
    <scope>NUCLEOTIDE SEQUENCE [LARGE SCALE GENOMIC DNA]</scope>
    <source>
        <strain evidence="1 2">M2</strain>
    </source>
</reference>
<protein>
    <submittedName>
        <fullName evidence="1">MoaD/ThiS family protein</fullName>
    </submittedName>
</protein>